<evidence type="ECO:0000256" key="6">
    <source>
        <dbReference type="ARBA" id="ARBA00022771"/>
    </source>
</evidence>
<evidence type="ECO:0000256" key="10">
    <source>
        <dbReference type="ARBA" id="ARBA00061004"/>
    </source>
</evidence>
<dbReference type="PRINTS" id="PR00625">
    <property type="entry name" value="JDOMAIN"/>
</dbReference>
<evidence type="ECO:0000256" key="7">
    <source>
        <dbReference type="ARBA" id="ARBA00022833"/>
    </source>
</evidence>
<dbReference type="AlphaFoldDB" id="A0A8T2SEL2"/>
<evidence type="ECO:0000256" key="2">
    <source>
        <dbReference type="ARBA" id="ARBA00022528"/>
    </source>
</evidence>
<dbReference type="Gene3D" id="1.10.287.110">
    <property type="entry name" value="DnaJ domain"/>
    <property type="match status" value="1"/>
</dbReference>
<evidence type="ECO:0000313" key="16">
    <source>
        <dbReference type="Proteomes" id="UP000825935"/>
    </source>
</evidence>
<protein>
    <submittedName>
        <fullName evidence="15">Uncharacterized protein</fullName>
    </submittedName>
</protein>
<dbReference type="InterPro" id="IPR008971">
    <property type="entry name" value="HSP40/DnaJ_pept-bd"/>
</dbReference>
<dbReference type="Pfam" id="PF00684">
    <property type="entry name" value="DnaJ_CXXCXGXG"/>
    <property type="match status" value="1"/>
</dbReference>
<feature type="domain" description="J" evidence="13">
    <location>
        <begin position="105"/>
        <end position="169"/>
    </location>
</feature>
<keyword evidence="9" id="KW-0143">Chaperone</keyword>
<evidence type="ECO:0000256" key="11">
    <source>
        <dbReference type="PROSITE-ProRule" id="PRU00546"/>
    </source>
</evidence>
<evidence type="ECO:0000256" key="3">
    <source>
        <dbReference type="ARBA" id="ARBA00022640"/>
    </source>
</evidence>
<dbReference type="EMBL" id="CM035425">
    <property type="protein sequence ID" value="KAH7331550.1"/>
    <property type="molecule type" value="Genomic_DNA"/>
</dbReference>
<keyword evidence="2" id="KW-0150">Chloroplast</keyword>
<dbReference type="GO" id="GO:0031072">
    <property type="term" value="F:heat shock protein binding"/>
    <property type="evidence" value="ECO:0007669"/>
    <property type="project" value="InterPro"/>
</dbReference>
<dbReference type="FunFam" id="2.10.230.10:FF:000002">
    <property type="entry name" value="Molecular chaperone DnaJ"/>
    <property type="match status" value="1"/>
</dbReference>
<comment type="caution">
    <text evidence="15">The sequence shown here is derived from an EMBL/GenBank/DDBJ whole genome shotgun (WGS) entry which is preliminary data.</text>
</comment>
<dbReference type="GO" id="GO:0042026">
    <property type="term" value="P:protein refolding"/>
    <property type="evidence" value="ECO:0007669"/>
    <property type="project" value="TreeGrafter"/>
</dbReference>
<dbReference type="GO" id="GO:0009535">
    <property type="term" value="C:chloroplast thylakoid membrane"/>
    <property type="evidence" value="ECO:0007669"/>
    <property type="project" value="TreeGrafter"/>
</dbReference>
<accession>A0A8T2SEL2</accession>
<evidence type="ECO:0000259" key="13">
    <source>
        <dbReference type="PROSITE" id="PS50076"/>
    </source>
</evidence>
<sequence length="556" mass="59817">MAPATSCALANSSAVVSNASAPRTASASPSVSFRAITASCDSYRTSEHIPSFQSKVKRNIIPDLRSSFFPGNGVARLFTSPRSHSFDPSYRKRAPHRQVVAMATDYYSVLGVSRTASKQDIKGAYRKLARKYHPDVNKEAGAEEKFKEISAAYEVLSDDEKRSLYDRFGEAGVTGAAAGNGAGTYATNPFDLFESIFGTSMGGGFGSMGGMGASSFRTSARGMPTQGDDLRFDITLEFEEAMFGAEKTLEASHLETCTLCSGSGAKSSNSQKICPTCGGQGQVMQTSRTAFGMFSQVSVCPTCAGEGEVITSYCKKCGGEGRIKVKKLIKVKVPPGVNNGSTLRVRGEGDAGLRGGPPGDLYVYLNVKEVPNIQRDGINLYSSVSINYTDAILGTTVQVKTVDGFTELQIPAGTQPGDVLVLSKRGVPKLNKPTVRGDHFFTVKVSIPTRLSEAERGLVDELADLYRTKTQPSNPRARTSRGQRMSNELESNSVKGLGENGAVGDENEGIWGSVKKLAGYQVLFHRHQLHFFGGVSLHCWSCHFSELLDFLFFISF</sequence>
<dbReference type="PANTHER" id="PTHR43096">
    <property type="entry name" value="DNAJ HOMOLOG 1, MITOCHONDRIAL-RELATED"/>
    <property type="match status" value="1"/>
</dbReference>
<dbReference type="OMA" id="NIEMARH"/>
<dbReference type="InterPro" id="IPR012724">
    <property type="entry name" value="DnaJ"/>
</dbReference>
<dbReference type="InterPro" id="IPR036869">
    <property type="entry name" value="J_dom_sf"/>
</dbReference>
<keyword evidence="4 11" id="KW-0479">Metal-binding</keyword>
<feature type="compositionally biased region" description="Polar residues" evidence="12">
    <location>
        <begin position="469"/>
        <end position="494"/>
    </location>
</feature>
<reference evidence="15" key="1">
    <citation type="submission" date="2021-08" db="EMBL/GenBank/DDBJ databases">
        <title>WGS assembly of Ceratopteris richardii.</title>
        <authorList>
            <person name="Marchant D.B."/>
            <person name="Chen G."/>
            <person name="Jenkins J."/>
            <person name="Shu S."/>
            <person name="Leebens-Mack J."/>
            <person name="Grimwood J."/>
            <person name="Schmutz J."/>
            <person name="Soltis P."/>
            <person name="Soltis D."/>
            <person name="Chen Z.-H."/>
        </authorList>
    </citation>
    <scope>NUCLEOTIDE SEQUENCE</scope>
    <source>
        <strain evidence="15">Whitten #5841</strain>
        <tissue evidence="15">Leaf</tissue>
    </source>
</reference>
<evidence type="ECO:0000256" key="5">
    <source>
        <dbReference type="ARBA" id="ARBA00022737"/>
    </source>
</evidence>
<feature type="zinc finger region" description="CR-type" evidence="11">
    <location>
        <begin position="244"/>
        <end position="326"/>
    </location>
</feature>
<comment type="subcellular location">
    <subcellularLocation>
        <location evidence="1">Plastid</location>
        <location evidence="1">Chloroplast</location>
    </subcellularLocation>
</comment>
<keyword evidence="7 11" id="KW-0862">Zinc</keyword>
<dbReference type="GO" id="GO:0008270">
    <property type="term" value="F:zinc ion binding"/>
    <property type="evidence" value="ECO:0007669"/>
    <property type="project" value="UniProtKB-KW"/>
</dbReference>
<evidence type="ECO:0000256" key="12">
    <source>
        <dbReference type="SAM" id="MobiDB-lite"/>
    </source>
</evidence>
<feature type="region of interest" description="Disordered" evidence="12">
    <location>
        <begin position="469"/>
        <end position="501"/>
    </location>
</feature>
<keyword evidence="3" id="KW-0934">Plastid</keyword>
<keyword evidence="5" id="KW-0677">Repeat</keyword>
<dbReference type="GO" id="GO:0009408">
    <property type="term" value="P:response to heat"/>
    <property type="evidence" value="ECO:0007669"/>
    <property type="project" value="InterPro"/>
</dbReference>
<evidence type="ECO:0000313" key="15">
    <source>
        <dbReference type="EMBL" id="KAH7331550.1"/>
    </source>
</evidence>
<keyword evidence="6 11" id="KW-0863">Zinc-finger</keyword>
<dbReference type="InterPro" id="IPR036410">
    <property type="entry name" value="HSP_DnaJ_Cys-rich_dom_sf"/>
</dbReference>
<dbReference type="FunFam" id="2.60.260.20:FF:000009">
    <property type="entry name" value="Putative Mitochondrial DnaJ chaperone"/>
    <property type="match status" value="1"/>
</dbReference>
<feature type="domain" description="CR-type" evidence="14">
    <location>
        <begin position="244"/>
        <end position="326"/>
    </location>
</feature>
<dbReference type="InterPro" id="IPR018253">
    <property type="entry name" value="DnaJ_domain_CS"/>
</dbReference>
<dbReference type="FunFam" id="2.60.260.20:FF:000005">
    <property type="entry name" value="Chaperone protein dnaJ 1, mitochondrial"/>
    <property type="match status" value="1"/>
</dbReference>
<dbReference type="HAMAP" id="MF_01152">
    <property type="entry name" value="DnaJ"/>
    <property type="match status" value="1"/>
</dbReference>
<dbReference type="FunFam" id="1.10.287.110:FF:000037">
    <property type="entry name" value="Chaperone protein dnaJ A6 chloroplastic"/>
    <property type="match status" value="1"/>
</dbReference>
<dbReference type="PROSITE" id="PS00636">
    <property type="entry name" value="DNAJ_1"/>
    <property type="match status" value="1"/>
</dbReference>
<dbReference type="Pfam" id="PF00226">
    <property type="entry name" value="DnaJ"/>
    <property type="match status" value="1"/>
</dbReference>
<keyword evidence="16" id="KW-1185">Reference proteome</keyword>
<dbReference type="NCBIfam" id="NF008035">
    <property type="entry name" value="PRK10767.1"/>
    <property type="match status" value="1"/>
</dbReference>
<dbReference type="SUPFAM" id="SSF49493">
    <property type="entry name" value="HSP40/DnaJ peptide-binding domain"/>
    <property type="match status" value="2"/>
</dbReference>
<dbReference type="Proteomes" id="UP000825935">
    <property type="component" value="Chromosome 20"/>
</dbReference>
<dbReference type="SUPFAM" id="SSF57938">
    <property type="entry name" value="DnaJ/Hsp40 cysteine-rich domain"/>
    <property type="match status" value="1"/>
</dbReference>
<dbReference type="GO" id="GO:0005524">
    <property type="term" value="F:ATP binding"/>
    <property type="evidence" value="ECO:0007669"/>
    <property type="project" value="InterPro"/>
</dbReference>
<evidence type="ECO:0000256" key="8">
    <source>
        <dbReference type="ARBA" id="ARBA00022946"/>
    </source>
</evidence>
<dbReference type="SUPFAM" id="SSF46565">
    <property type="entry name" value="Chaperone J-domain"/>
    <property type="match status" value="1"/>
</dbReference>
<dbReference type="InterPro" id="IPR002939">
    <property type="entry name" value="DnaJ_C"/>
</dbReference>
<dbReference type="InterPro" id="IPR001623">
    <property type="entry name" value="DnaJ_domain"/>
</dbReference>
<dbReference type="CDD" id="cd06257">
    <property type="entry name" value="DnaJ"/>
    <property type="match status" value="1"/>
</dbReference>
<gene>
    <name evidence="15" type="ORF">KP509_20G039800</name>
</gene>
<dbReference type="Gene3D" id="2.60.260.20">
    <property type="entry name" value="Urease metallochaperone UreE, N-terminal domain"/>
    <property type="match status" value="2"/>
</dbReference>
<evidence type="ECO:0000259" key="14">
    <source>
        <dbReference type="PROSITE" id="PS51188"/>
    </source>
</evidence>
<evidence type="ECO:0000256" key="4">
    <source>
        <dbReference type="ARBA" id="ARBA00022723"/>
    </source>
</evidence>
<name>A0A8T2SEL2_CERRI</name>
<dbReference type="PANTHER" id="PTHR43096:SF22">
    <property type="entry name" value="MOLECULAR CHAPERONE HSP40_DNAJ FAMILY PROTEIN"/>
    <property type="match status" value="1"/>
</dbReference>
<dbReference type="PROSITE" id="PS50076">
    <property type="entry name" value="DNAJ_2"/>
    <property type="match status" value="1"/>
</dbReference>
<keyword evidence="8" id="KW-0809">Transit peptide</keyword>
<organism evidence="15 16">
    <name type="scientific">Ceratopteris richardii</name>
    <name type="common">Triangle waterfern</name>
    <dbReference type="NCBI Taxonomy" id="49495"/>
    <lineage>
        <taxon>Eukaryota</taxon>
        <taxon>Viridiplantae</taxon>
        <taxon>Streptophyta</taxon>
        <taxon>Embryophyta</taxon>
        <taxon>Tracheophyta</taxon>
        <taxon>Polypodiopsida</taxon>
        <taxon>Polypodiidae</taxon>
        <taxon>Polypodiales</taxon>
        <taxon>Pteridineae</taxon>
        <taxon>Pteridaceae</taxon>
        <taxon>Parkerioideae</taxon>
        <taxon>Ceratopteris</taxon>
    </lineage>
</organism>
<proteinExistence type="inferred from homology"/>
<dbReference type="NCBIfam" id="TIGR02349">
    <property type="entry name" value="DnaJ_bact"/>
    <property type="match status" value="1"/>
</dbReference>
<dbReference type="OrthoDB" id="10256793at2759"/>
<dbReference type="Gene3D" id="2.10.230.10">
    <property type="entry name" value="Heat shock protein DnaJ, cysteine-rich domain"/>
    <property type="match status" value="1"/>
</dbReference>
<comment type="similarity">
    <text evidence="10">Belongs to the DnaJ family.</text>
</comment>
<dbReference type="Pfam" id="PF01556">
    <property type="entry name" value="DnaJ_C"/>
    <property type="match status" value="1"/>
</dbReference>
<dbReference type="GO" id="GO:0051082">
    <property type="term" value="F:unfolded protein binding"/>
    <property type="evidence" value="ECO:0007669"/>
    <property type="project" value="InterPro"/>
</dbReference>
<dbReference type="InterPro" id="IPR001305">
    <property type="entry name" value="HSP_DnaJ_Cys-rich_dom"/>
</dbReference>
<evidence type="ECO:0000256" key="1">
    <source>
        <dbReference type="ARBA" id="ARBA00004229"/>
    </source>
</evidence>
<dbReference type="PROSITE" id="PS51188">
    <property type="entry name" value="ZF_CR"/>
    <property type="match status" value="1"/>
</dbReference>
<dbReference type="CDD" id="cd10747">
    <property type="entry name" value="DnaJ_C"/>
    <property type="match status" value="1"/>
</dbReference>
<evidence type="ECO:0000256" key="9">
    <source>
        <dbReference type="ARBA" id="ARBA00023186"/>
    </source>
</evidence>
<dbReference type="SMART" id="SM00271">
    <property type="entry name" value="DnaJ"/>
    <property type="match status" value="1"/>
</dbReference>